<dbReference type="Proteomes" id="UP001597138">
    <property type="component" value="Unassembled WGS sequence"/>
</dbReference>
<dbReference type="PROSITE" id="PS51257">
    <property type="entry name" value="PROKAR_LIPOPROTEIN"/>
    <property type="match status" value="1"/>
</dbReference>
<dbReference type="RefSeq" id="WP_379817273.1">
    <property type="nucleotide sequence ID" value="NZ_JBHUDZ010000001.1"/>
</dbReference>
<evidence type="ECO:0000259" key="2">
    <source>
        <dbReference type="Pfam" id="PF14129"/>
    </source>
</evidence>
<feature type="domain" description="DUF4296" evidence="2">
    <location>
        <begin position="25"/>
        <end position="106"/>
    </location>
</feature>
<organism evidence="3 4">
    <name type="scientific">Flavobacterium artemisiae</name>
    <dbReference type="NCBI Taxonomy" id="2126556"/>
    <lineage>
        <taxon>Bacteria</taxon>
        <taxon>Pseudomonadati</taxon>
        <taxon>Bacteroidota</taxon>
        <taxon>Flavobacteriia</taxon>
        <taxon>Flavobacteriales</taxon>
        <taxon>Flavobacteriaceae</taxon>
        <taxon>Flavobacterium</taxon>
    </lineage>
</organism>
<name>A0ABW4H7G1_9FLAO</name>
<evidence type="ECO:0000256" key="1">
    <source>
        <dbReference type="SAM" id="MobiDB-lite"/>
    </source>
</evidence>
<dbReference type="Pfam" id="PF14129">
    <property type="entry name" value="DUF4296"/>
    <property type="match status" value="1"/>
</dbReference>
<gene>
    <name evidence="3" type="ORF">ACFSC2_00385</name>
</gene>
<dbReference type="EMBL" id="JBHUDZ010000001">
    <property type="protein sequence ID" value="MFD1601188.1"/>
    <property type="molecule type" value="Genomic_DNA"/>
</dbReference>
<accession>A0ABW4H7G1</accession>
<reference evidence="4" key="1">
    <citation type="journal article" date="2019" name="Int. J. Syst. Evol. Microbiol.">
        <title>The Global Catalogue of Microorganisms (GCM) 10K type strain sequencing project: providing services to taxonomists for standard genome sequencing and annotation.</title>
        <authorList>
            <consortium name="The Broad Institute Genomics Platform"/>
            <consortium name="The Broad Institute Genome Sequencing Center for Infectious Disease"/>
            <person name="Wu L."/>
            <person name="Ma J."/>
        </authorList>
    </citation>
    <scope>NUCLEOTIDE SEQUENCE [LARGE SCALE GENOMIC DNA]</scope>
    <source>
        <strain evidence="4">CCUG 70865</strain>
    </source>
</reference>
<protein>
    <submittedName>
        <fullName evidence="3">DUF4296 domain-containing protein</fullName>
    </submittedName>
</protein>
<proteinExistence type="predicted"/>
<sequence>MKNFIVIVLVLILSVSCKKELVKQPAKLIDRNKMVDIMYDLSLLDAIKYQKPLSLDSLESSPTKFILKKYKVDSLQFAQNNIYYASDYENYKDMFDEVGKRLARNQRAIDSIVKLEEKKAAKTNKNKPSLKTQDTIKKAEPITDPNIPQDR</sequence>
<evidence type="ECO:0000313" key="4">
    <source>
        <dbReference type="Proteomes" id="UP001597138"/>
    </source>
</evidence>
<keyword evidence="4" id="KW-1185">Reference proteome</keyword>
<dbReference type="InterPro" id="IPR025381">
    <property type="entry name" value="DUF4296"/>
</dbReference>
<evidence type="ECO:0000313" key="3">
    <source>
        <dbReference type="EMBL" id="MFD1601188.1"/>
    </source>
</evidence>
<feature type="region of interest" description="Disordered" evidence="1">
    <location>
        <begin position="120"/>
        <end position="151"/>
    </location>
</feature>
<comment type="caution">
    <text evidence="3">The sequence shown here is derived from an EMBL/GenBank/DDBJ whole genome shotgun (WGS) entry which is preliminary data.</text>
</comment>